<protein>
    <recommendedName>
        <fullName evidence="2">Potassium channel domain-containing protein</fullName>
    </recommendedName>
</protein>
<dbReference type="InterPro" id="IPR013099">
    <property type="entry name" value="K_chnl_dom"/>
</dbReference>
<feature type="transmembrane region" description="Helical" evidence="1">
    <location>
        <begin position="281"/>
        <end position="303"/>
    </location>
</feature>
<evidence type="ECO:0000313" key="4">
    <source>
        <dbReference type="Proteomes" id="UP000187209"/>
    </source>
</evidence>
<dbReference type="InterPro" id="IPR015449">
    <property type="entry name" value="K_chnl_Ca-activ_SK"/>
</dbReference>
<dbReference type="AlphaFoldDB" id="A0A1R2C8D9"/>
<evidence type="ECO:0000313" key="3">
    <source>
        <dbReference type="EMBL" id="OMJ85269.1"/>
    </source>
</evidence>
<feature type="transmembrane region" description="Helical" evidence="1">
    <location>
        <begin position="157"/>
        <end position="177"/>
    </location>
</feature>
<gene>
    <name evidence="3" type="ORF">SteCoe_13428</name>
</gene>
<sequence>MKGTIEAEQNTTYSEVINELRRKGTQKQDGLKLKKIFNYRKWLKVIDTLAAGLTISNLANQYYLTQMLYYNIPQYTISTEYNNFCYLGLIFTSLLLICILMHHIIKYKVTNIKKANLETEGFKQSSISITLEIIICSITSLPNVNIKFTGTIHNENYFYHITDIFMIIMLLKCYILLRLYEHYSKWTSLKAYAICKNYLTTADAFFGLKSDLKDRPFLTIGFTMGFFVVIFGIATQQSEKCYEGKSSGIDKLTNSEWLIIMTMTTVGYGDFYPITHLGRFFCLLACISGMVLISALVVSFNMASEFSRDQSIAYLAITTKNRENQWFGTAANVIKAAFKMAKHKDFFTRYKSNIYLRKCVFNFKRKTEINALMDITSAEMLYDIQHKLEEKLLATNSIICSVPDLRKRCESLKSNQNILNQRIQEVLLQYKTIHIKYDIGLK</sequence>
<reference evidence="3 4" key="1">
    <citation type="submission" date="2016-11" db="EMBL/GenBank/DDBJ databases">
        <title>The macronuclear genome of Stentor coeruleus: a giant cell with tiny introns.</title>
        <authorList>
            <person name="Slabodnick M."/>
            <person name="Ruby J.G."/>
            <person name="Reiff S.B."/>
            <person name="Swart E.C."/>
            <person name="Gosai S."/>
            <person name="Prabakaran S."/>
            <person name="Witkowska E."/>
            <person name="Larue G.E."/>
            <person name="Fisher S."/>
            <person name="Freeman R.M."/>
            <person name="Gunawardena J."/>
            <person name="Chu W."/>
            <person name="Stover N.A."/>
            <person name="Gregory B.D."/>
            <person name="Nowacki M."/>
            <person name="Derisi J."/>
            <person name="Roy S.W."/>
            <person name="Marshall W.F."/>
            <person name="Sood P."/>
        </authorList>
    </citation>
    <scope>NUCLEOTIDE SEQUENCE [LARGE SCALE GENOMIC DNA]</scope>
    <source>
        <strain evidence="3">WM001</strain>
    </source>
</reference>
<feature type="transmembrane region" description="Helical" evidence="1">
    <location>
        <begin position="84"/>
        <end position="105"/>
    </location>
</feature>
<dbReference type="GO" id="GO:0016286">
    <property type="term" value="F:small conductance calcium-activated potassium channel activity"/>
    <property type="evidence" value="ECO:0007669"/>
    <property type="project" value="InterPro"/>
</dbReference>
<organism evidence="3 4">
    <name type="scientific">Stentor coeruleus</name>
    <dbReference type="NCBI Taxonomy" id="5963"/>
    <lineage>
        <taxon>Eukaryota</taxon>
        <taxon>Sar</taxon>
        <taxon>Alveolata</taxon>
        <taxon>Ciliophora</taxon>
        <taxon>Postciliodesmatophora</taxon>
        <taxon>Heterotrichea</taxon>
        <taxon>Heterotrichida</taxon>
        <taxon>Stentoridae</taxon>
        <taxon>Stentor</taxon>
    </lineage>
</organism>
<dbReference type="OrthoDB" id="433309at2759"/>
<comment type="caution">
    <text evidence="3">The sequence shown here is derived from an EMBL/GenBank/DDBJ whole genome shotgun (WGS) entry which is preliminary data.</text>
</comment>
<dbReference type="Pfam" id="PF07885">
    <property type="entry name" value="Ion_trans_2"/>
    <property type="match status" value="1"/>
</dbReference>
<keyword evidence="1" id="KW-0472">Membrane</keyword>
<keyword evidence="1" id="KW-1133">Transmembrane helix</keyword>
<keyword evidence="4" id="KW-1185">Reference proteome</keyword>
<feature type="transmembrane region" description="Helical" evidence="1">
    <location>
        <begin position="42"/>
        <end position="64"/>
    </location>
</feature>
<name>A0A1R2C8D9_9CILI</name>
<dbReference type="SUPFAM" id="SSF81324">
    <property type="entry name" value="Voltage-gated potassium channels"/>
    <property type="match status" value="1"/>
</dbReference>
<dbReference type="EMBL" id="MPUH01000242">
    <property type="protein sequence ID" value="OMJ85269.1"/>
    <property type="molecule type" value="Genomic_DNA"/>
</dbReference>
<evidence type="ECO:0000259" key="2">
    <source>
        <dbReference type="Pfam" id="PF07885"/>
    </source>
</evidence>
<evidence type="ECO:0000256" key="1">
    <source>
        <dbReference type="SAM" id="Phobius"/>
    </source>
</evidence>
<feature type="transmembrane region" description="Helical" evidence="1">
    <location>
        <begin position="217"/>
        <end position="237"/>
    </location>
</feature>
<accession>A0A1R2C8D9</accession>
<dbReference type="PANTHER" id="PTHR10153">
    <property type="entry name" value="SMALL CONDUCTANCE CALCIUM-ACTIVATED POTASSIUM CHANNEL"/>
    <property type="match status" value="1"/>
</dbReference>
<feature type="domain" description="Potassium channel" evidence="2">
    <location>
        <begin position="228"/>
        <end position="300"/>
    </location>
</feature>
<proteinExistence type="predicted"/>
<dbReference type="Gene3D" id="1.10.287.70">
    <property type="match status" value="1"/>
</dbReference>
<dbReference type="GO" id="GO:0016020">
    <property type="term" value="C:membrane"/>
    <property type="evidence" value="ECO:0007669"/>
    <property type="project" value="InterPro"/>
</dbReference>
<keyword evidence="1" id="KW-0812">Transmembrane</keyword>
<dbReference type="Proteomes" id="UP000187209">
    <property type="component" value="Unassembled WGS sequence"/>
</dbReference>